<sequence>MADFYYVKKYASPRTAWLSGIVAQPGTWPGLVAFPCGDPRLVLLPSPSRPLLDPARLDLAALLDEAAGLDLRSVGAAAQPKRGRARPAQEKEAKEAPNAKRGRTEQKEKGGERHADLEDRKWESDQREATLHEWAKRQAEEEERLSQLDSLLLQRAETMRGREEQLSARERTVAMAEENVRQAAEEIVQLKQQLQEANQQIGDLTCRLATNKEQLSARERTVVTAEENARQAAEEIAQLKPQLQNANKQIGDLTRRLATKKEKLTKARAEAKRQQQRKEEEAKRQQKKEKEEKLRKEERRQKEEKEDRKRAKRKIKEVVRKLQGAADAGRPPASPRGRGLSVLSSLMLPPLKLARRLSLWPAGASVAPVPQEDGNRDAAREEEASQILDWLMIGGQFAATAPELRRTGVTHVLNCSEKVPFQTSVQTCNMPVFLEDEADEELSRVLETAVTFLDEVRQRGGRCLVNCRKGKSRSVSIVLAYLVLRQGCSLQEAWHLVKTQRAVARPNSGFRRQLRQMEVCQRGRSSMAVADFDA</sequence>
<accession>A0A812M2P9</accession>
<dbReference type="Pfam" id="PF00782">
    <property type="entry name" value="DSPc"/>
    <property type="match status" value="1"/>
</dbReference>
<dbReference type="SMART" id="SM00195">
    <property type="entry name" value="DSPc"/>
    <property type="match status" value="1"/>
</dbReference>
<keyword evidence="5" id="KW-1185">Reference proteome</keyword>
<evidence type="ECO:0000259" key="2">
    <source>
        <dbReference type="PROSITE" id="PS50054"/>
    </source>
</evidence>
<dbReference type="OrthoDB" id="10252009at2759"/>
<comment type="caution">
    <text evidence="4">The sequence shown here is derived from an EMBL/GenBank/DDBJ whole genome shotgun (WGS) entry which is preliminary data.</text>
</comment>
<feature type="compositionally biased region" description="Basic and acidic residues" evidence="1">
    <location>
        <begin position="87"/>
        <end position="127"/>
    </location>
</feature>
<reference evidence="4" key="1">
    <citation type="submission" date="2021-02" db="EMBL/GenBank/DDBJ databases">
        <authorList>
            <person name="Dougan E. K."/>
            <person name="Rhodes N."/>
            <person name="Thang M."/>
            <person name="Chan C."/>
        </authorList>
    </citation>
    <scope>NUCLEOTIDE SEQUENCE</scope>
</reference>
<dbReference type="InterPro" id="IPR029021">
    <property type="entry name" value="Prot-tyrosine_phosphatase-like"/>
</dbReference>
<feature type="compositionally biased region" description="Basic and acidic residues" evidence="1">
    <location>
        <begin position="260"/>
        <end position="309"/>
    </location>
</feature>
<dbReference type="AlphaFoldDB" id="A0A812M2P9"/>
<feature type="region of interest" description="Disordered" evidence="1">
    <location>
        <begin position="74"/>
        <end position="127"/>
    </location>
</feature>
<gene>
    <name evidence="4" type="primary">MKP1</name>
    <name evidence="4" type="ORF">SNAT2548_LOCUS13093</name>
</gene>
<name>A0A812M2P9_9DINO</name>
<feature type="domain" description="Tyrosine specific protein phosphatases" evidence="3">
    <location>
        <begin position="443"/>
        <end position="501"/>
    </location>
</feature>
<dbReference type="SUPFAM" id="SSF52799">
    <property type="entry name" value="(Phosphotyrosine protein) phosphatases II"/>
    <property type="match status" value="1"/>
</dbReference>
<dbReference type="InterPro" id="IPR000387">
    <property type="entry name" value="Tyr_Pase_dom"/>
</dbReference>
<dbReference type="Proteomes" id="UP000604046">
    <property type="component" value="Unassembled WGS sequence"/>
</dbReference>
<dbReference type="PANTHER" id="PTHR47100">
    <property type="entry name" value="DUAL SPECIFICITY PROTEIN PHOSPHATASE PHS1"/>
    <property type="match status" value="1"/>
</dbReference>
<feature type="region of interest" description="Disordered" evidence="1">
    <location>
        <begin position="260"/>
        <end position="341"/>
    </location>
</feature>
<proteinExistence type="predicted"/>
<evidence type="ECO:0000256" key="1">
    <source>
        <dbReference type="SAM" id="MobiDB-lite"/>
    </source>
</evidence>
<dbReference type="CDD" id="cd14498">
    <property type="entry name" value="DSP"/>
    <property type="match status" value="1"/>
</dbReference>
<dbReference type="InterPro" id="IPR020422">
    <property type="entry name" value="TYR_PHOSPHATASE_DUAL_dom"/>
</dbReference>
<dbReference type="PANTHER" id="PTHR47100:SF5">
    <property type="entry name" value="DUAL SPECIFICITY PROTEIN PHOSPHATASE PHS1"/>
    <property type="match status" value="1"/>
</dbReference>
<dbReference type="InterPro" id="IPR035010">
    <property type="entry name" value="PHS1"/>
</dbReference>
<dbReference type="GO" id="GO:0043622">
    <property type="term" value="P:cortical microtubule organization"/>
    <property type="evidence" value="ECO:0007669"/>
    <property type="project" value="InterPro"/>
</dbReference>
<dbReference type="GO" id="GO:0009737">
    <property type="term" value="P:response to abscisic acid"/>
    <property type="evidence" value="ECO:0007669"/>
    <property type="project" value="InterPro"/>
</dbReference>
<feature type="domain" description="Tyrosine-protein phosphatase" evidence="2">
    <location>
        <begin position="383"/>
        <end position="523"/>
    </location>
</feature>
<dbReference type="PROSITE" id="PS50056">
    <property type="entry name" value="TYR_PHOSPHATASE_2"/>
    <property type="match status" value="1"/>
</dbReference>
<dbReference type="PROSITE" id="PS50054">
    <property type="entry name" value="TYR_PHOSPHATASE_DUAL"/>
    <property type="match status" value="1"/>
</dbReference>
<dbReference type="EMBL" id="CAJNDS010001336">
    <property type="protein sequence ID" value="CAE7255975.1"/>
    <property type="molecule type" value="Genomic_DNA"/>
</dbReference>
<evidence type="ECO:0000313" key="4">
    <source>
        <dbReference type="EMBL" id="CAE7255975.1"/>
    </source>
</evidence>
<dbReference type="Gene3D" id="3.90.190.10">
    <property type="entry name" value="Protein tyrosine phosphatase superfamily"/>
    <property type="match status" value="1"/>
</dbReference>
<dbReference type="InterPro" id="IPR000340">
    <property type="entry name" value="Dual-sp_phosphatase_cat-dom"/>
</dbReference>
<dbReference type="GO" id="GO:0004721">
    <property type="term" value="F:phosphoprotein phosphatase activity"/>
    <property type="evidence" value="ECO:0007669"/>
    <property type="project" value="InterPro"/>
</dbReference>
<evidence type="ECO:0000313" key="5">
    <source>
        <dbReference type="Proteomes" id="UP000604046"/>
    </source>
</evidence>
<organism evidence="4 5">
    <name type="scientific">Symbiodinium natans</name>
    <dbReference type="NCBI Taxonomy" id="878477"/>
    <lineage>
        <taxon>Eukaryota</taxon>
        <taxon>Sar</taxon>
        <taxon>Alveolata</taxon>
        <taxon>Dinophyceae</taxon>
        <taxon>Suessiales</taxon>
        <taxon>Symbiodiniaceae</taxon>
        <taxon>Symbiodinium</taxon>
    </lineage>
</organism>
<protein>
    <submittedName>
        <fullName evidence="4">MKP1 protein</fullName>
    </submittedName>
</protein>
<evidence type="ECO:0000259" key="3">
    <source>
        <dbReference type="PROSITE" id="PS50056"/>
    </source>
</evidence>